<evidence type="ECO:0000313" key="5">
    <source>
        <dbReference type="Proteomes" id="UP000664132"/>
    </source>
</evidence>
<comment type="similarity">
    <text evidence="2">Belongs to the NAD(P)-dependent epimerase/dehydratase family. Dihydroflavonol-4-reductase subfamily.</text>
</comment>
<protein>
    <recommendedName>
        <fullName evidence="3">NAD-dependent epimerase/dehydratase domain-containing protein</fullName>
    </recommendedName>
</protein>
<feature type="domain" description="NAD-dependent epimerase/dehydratase" evidence="3">
    <location>
        <begin position="6"/>
        <end position="261"/>
    </location>
</feature>
<dbReference type="GO" id="GO:0016616">
    <property type="term" value="F:oxidoreductase activity, acting on the CH-OH group of donors, NAD or NADP as acceptor"/>
    <property type="evidence" value="ECO:0007669"/>
    <property type="project" value="TreeGrafter"/>
</dbReference>
<dbReference type="Proteomes" id="UP000664132">
    <property type="component" value="Unassembled WGS sequence"/>
</dbReference>
<name>A0A8H7VZ45_9HELO</name>
<dbReference type="OrthoDB" id="2735536at2759"/>
<reference evidence="4" key="1">
    <citation type="submission" date="2021-02" db="EMBL/GenBank/DDBJ databases">
        <title>Genome sequence Cadophora malorum strain M34.</title>
        <authorList>
            <person name="Stefanovic E."/>
            <person name="Vu D."/>
            <person name="Scully C."/>
            <person name="Dijksterhuis J."/>
            <person name="Roader J."/>
            <person name="Houbraken J."/>
        </authorList>
    </citation>
    <scope>NUCLEOTIDE SEQUENCE</scope>
    <source>
        <strain evidence="4">M34</strain>
    </source>
</reference>
<sequence length="330" mass="35500">MPSGLVFITGATGFIGAATALAVLKEGYRLRISVRKDEQISKLKDIFSVYAGNFDFVVVPDITAEGAFIKAFEGVTYVLHMASPLAKSTNPADIFPPAVQGTVGILKDAAKISTITKVVITSSIAALVPLTGAPDGAVVKEDTDWDLSVDPKGDFRAENDFATSMKVYSASKLLANQASWDFMEKEKPGFALVTIHPSLVYGKNLVQQSAKDLEGSTNGLLFSSIMNGAMSDGALLSVYVGDVANAHVLALKPEIKSGSRYLISGRPYTWKDVVDILQKHYSSVPYKLAAAENYPTKVDTTRAETELGIKWASLETIITEVMNQQLAFFS</sequence>
<dbReference type="InterPro" id="IPR036291">
    <property type="entry name" value="NAD(P)-bd_dom_sf"/>
</dbReference>
<dbReference type="EMBL" id="JAFJYH010000415">
    <property type="protein sequence ID" value="KAG4412031.1"/>
    <property type="molecule type" value="Genomic_DNA"/>
</dbReference>
<dbReference type="PANTHER" id="PTHR10366">
    <property type="entry name" value="NAD DEPENDENT EPIMERASE/DEHYDRATASE"/>
    <property type="match status" value="1"/>
</dbReference>
<dbReference type="InterPro" id="IPR001509">
    <property type="entry name" value="Epimerase_deHydtase"/>
</dbReference>
<gene>
    <name evidence="4" type="ORF">IFR04_014823</name>
</gene>
<evidence type="ECO:0000259" key="3">
    <source>
        <dbReference type="Pfam" id="PF01370"/>
    </source>
</evidence>
<evidence type="ECO:0000256" key="2">
    <source>
        <dbReference type="ARBA" id="ARBA00023445"/>
    </source>
</evidence>
<comment type="caution">
    <text evidence="4">The sequence shown here is derived from an EMBL/GenBank/DDBJ whole genome shotgun (WGS) entry which is preliminary data.</text>
</comment>
<evidence type="ECO:0000256" key="1">
    <source>
        <dbReference type="ARBA" id="ARBA00023002"/>
    </source>
</evidence>
<evidence type="ECO:0000313" key="4">
    <source>
        <dbReference type="EMBL" id="KAG4412031.1"/>
    </source>
</evidence>
<dbReference type="Pfam" id="PF01370">
    <property type="entry name" value="Epimerase"/>
    <property type="match status" value="1"/>
</dbReference>
<proteinExistence type="inferred from homology"/>
<keyword evidence="5" id="KW-1185">Reference proteome</keyword>
<dbReference type="Gene3D" id="3.40.50.720">
    <property type="entry name" value="NAD(P)-binding Rossmann-like Domain"/>
    <property type="match status" value="1"/>
</dbReference>
<dbReference type="AlphaFoldDB" id="A0A8H7VZ45"/>
<dbReference type="SUPFAM" id="SSF51735">
    <property type="entry name" value="NAD(P)-binding Rossmann-fold domains"/>
    <property type="match status" value="1"/>
</dbReference>
<keyword evidence="1" id="KW-0560">Oxidoreductase</keyword>
<dbReference type="PANTHER" id="PTHR10366:SF812">
    <property type="entry name" value="VPS9 DOMAIN-CONTAINING PROTEIN"/>
    <property type="match status" value="1"/>
</dbReference>
<organism evidence="4 5">
    <name type="scientific">Cadophora malorum</name>
    <dbReference type="NCBI Taxonomy" id="108018"/>
    <lineage>
        <taxon>Eukaryota</taxon>
        <taxon>Fungi</taxon>
        <taxon>Dikarya</taxon>
        <taxon>Ascomycota</taxon>
        <taxon>Pezizomycotina</taxon>
        <taxon>Leotiomycetes</taxon>
        <taxon>Helotiales</taxon>
        <taxon>Ploettnerulaceae</taxon>
        <taxon>Cadophora</taxon>
    </lineage>
</organism>
<dbReference type="InterPro" id="IPR050425">
    <property type="entry name" value="NAD(P)_dehydrat-like"/>
</dbReference>
<accession>A0A8H7VZ45</accession>